<evidence type="ECO:0000313" key="4">
    <source>
        <dbReference type="EMBL" id="KDO26503.1"/>
    </source>
</evidence>
<dbReference type="PROSITE" id="PS50053">
    <property type="entry name" value="UBIQUITIN_2"/>
    <property type="match status" value="1"/>
</dbReference>
<gene>
    <name evidence="4" type="ORF">SPRG_07906</name>
</gene>
<dbReference type="GO" id="GO:0006511">
    <property type="term" value="P:ubiquitin-dependent protein catabolic process"/>
    <property type="evidence" value="ECO:0007669"/>
    <property type="project" value="TreeGrafter"/>
</dbReference>
<dbReference type="PANTHER" id="PTHR10677">
    <property type="entry name" value="UBIQUILIN"/>
    <property type="match status" value="1"/>
</dbReference>
<dbReference type="SUPFAM" id="SSF54236">
    <property type="entry name" value="Ubiquitin-like"/>
    <property type="match status" value="1"/>
</dbReference>
<dbReference type="SMART" id="SM00727">
    <property type="entry name" value="STI1"/>
    <property type="match status" value="4"/>
</dbReference>
<feature type="region of interest" description="Disordered" evidence="1">
    <location>
        <begin position="83"/>
        <end position="102"/>
    </location>
</feature>
<dbReference type="KEGG" id="spar:SPRG_07906"/>
<dbReference type="Pfam" id="PF23195">
    <property type="entry name" value="UBQLN1"/>
    <property type="match status" value="2"/>
</dbReference>
<sequence length="491" mass="51893">MRVAVTVKRSNGEKFNVEAELESTVLAFKEELEHTTQVAPALQRLIYKGKVLKDELTLASYELEANQTIYFVKGAAAKTAPAAPSAPAAAPAPAAATPTPAPAANPFGASPFGASPFGASPSPFGGMGGMGGMPGMQQMLQNPEMMQQMMESPMMQSLMNNPEIMRNMMQANPAMRQLLEQNPELNHVMNDPEMLRRSMEAMRNPAAMREMMRNQDTALRNIESHPEGFNALRRMYTEVQEPLMNAASSGMSMPGSAFPMPGAVGGATPTPPAATTSSTTPANPWGMPSTTTTTPATGMSPFGANPWGASPFGANPLGAGGFDPAMLNDPMVRGMMEQMSNNPEMMRSMMEMNPQLQALDPAVREQLLNPETLRTMMNPASLQAIMQMQAAMQQLQGSGMLGNLGAPPASAGGANNPFGAGASNPFLNNLFSGSFGGAPAAPAGNPEELYASQLTQLVDMGFTNRDQNLRALQATFGNVNAAVDRILSGLS</sequence>
<dbReference type="InterPro" id="IPR015940">
    <property type="entry name" value="UBA"/>
</dbReference>
<dbReference type="InterPro" id="IPR009060">
    <property type="entry name" value="UBA-like_sf"/>
</dbReference>
<dbReference type="EMBL" id="KK583223">
    <property type="protein sequence ID" value="KDO26503.1"/>
    <property type="molecule type" value="Genomic_DNA"/>
</dbReference>
<protein>
    <recommendedName>
        <fullName evidence="6">Ubiquilin</fullName>
    </recommendedName>
</protein>
<dbReference type="SMART" id="SM00165">
    <property type="entry name" value="UBA"/>
    <property type="match status" value="1"/>
</dbReference>
<evidence type="ECO:0008006" key="6">
    <source>
        <dbReference type="Google" id="ProtNLM"/>
    </source>
</evidence>
<evidence type="ECO:0000259" key="2">
    <source>
        <dbReference type="PROSITE" id="PS50030"/>
    </source>
</evidence>
<dbReference type="RefSeq" id="XP_012202648.1">
    <property type="nucleotide sequence ID" value="XM_012347258.1"/>
</dbReference>
<proteinExistence type="predicted"/>
<dbReference type="OrthoDB" id="267397at2759"/>
<dbReference type="AlphaFoldDB" id="A0A067C7K8"/>
<feature type="domain" description="UBA" evidence="2">
    <location>
        <begin position="445"/>
        <end position="489"/>
    </location>
</feature>
<dbReference type="Pfam" id="PF00240">
    <property type="entry name" value="ubiquitin"/>
    <property type="match status" value="1"/>
</dbReference>
<feature type="domain" description="Ubiquitin-like" evidence="3">
    <location>
        <begin position="3"/>
        <end position="72"/>
    </location>
</feature>
<dbReference type="InterPro" id="IPR029071">
    <property type="entry name" value="Ubiquitin-like_domsf"/>
</dbReference>
<dbReference type="InterPro" id="IPR000626">
    <property type="entry name" value="Ubiquitin-like_dom"/>
</dbReference>
<dbReference type="CDD" id="cd14399">
    <property type="entry name" value="UBA_PLICs"/>
    <property type="match status" value="1"/>
</dbReference>
<dbReference type="SMART" id="SM00213">
    <property type="entry name" value="UBQ"/>
    <property type="match status" value="1"/>
</dbReference>
<dbReference type="GeneID" id="24130156"/>
<dbReference type="InterPro" id="IPR015496">
    <property type="entry name" value="Ubiquilin"/>
</dbReference>
<evidence type="ECO:0000256" key="1">
    <source>
        <dbReference type="SAM" id="MobiDB-lite"/>
    </source>
</evidence>
<dbReference type="Proteomes" id="UP000030745">
    <property type="component" value="Unassembled WGS sequence"/>
</dbReference>
<dbReference type="FunFam" id="1.10.260.100:FF:000001">
    <property type="entry name" value="Ubiquilin 1"/>
    <property type="match status" value="1"/>
</dbReference>
<dbReference type="Gene3D" id="1.10.260.100">
    <property type="match status" value="1"/>
</dbReference>
<dbReference type="SUPFAM" id="SSF46934">
    <property type="entry name" value="UBA-like"/>
    <property type="match status" value="1"/>
</dbReference>
<dbReference type="STRING" id="695850.A0A067C7K8"/>
<dbReference type="OMA" id="EVRFQTQ"/>
<dbReference type="PROSITE" id="PS50030">
    <property type="entry name" value="UBA"/>
    <property type="match status" value="1"/>
</dbReference>
<evidence type="ECO:0000259" key="3">
    <source>
        <dbReference type="PROSITE" id="PS50053"/>
    </source>
</evidence>
<feature type="region of interest" description="Disordered" evidence="1">
    <location>
        <begin position="265"/>
        <end position="292"/>
    </location>
</feature>
<name>A0A067C7K8_SAPPC</name>
<dbReference type="GO" id="GO:0031593">
    <property type="term" value="F:polyubiquitin modification-dependent protein binding"/>
    <property type="evidence" value="ECO:0007669"/>
    <property type="project" value="TreeGrafter"/>
</dbReference>
<dbReference type="Pfam" id="PF00627">
    <property type="entry name" value="UBA"/>
    <property type="match status" value="1"/>
</dbReference>
<dbReference type="Gene3D" id="3.10.20.90">
    <property type="entry name" value="Phosphatidylinositol 3-kinase Catalytic Subunit, Chain A, domain 1"/>
    <property type="match status" value="1"/>
</dbReference>
<dbReference type="Gene3D" id="1.10.8.10">
    <property type="entry name" value="DNA helicase RuvA subunit, C-terminal domain"/>
    <property type="match status" value="1"/>
</dbReference>
<dbReference type="InterPro" id="IPR006636">
    <property type="entry name" value="STI1_HS-bd"/>
</dbReference>
<organism evidence="4 5">
    <name type="scientific">Saprolegnia parasitica (strain CBS 223.65)</name>
    <dbReference type="NCBI Taxonomy" id="695850"/>
    <lineage>
        <taxon>Eukaryota</taxon>
        <taxon>Sar</taxon>
        <taxon>Stramenopiles</taxon>
        <taxon>Oomycota</taxon>
        <taxon>Saprolegniomycetes</taxon>
        <taxon>Saprolegniales</taxon>
        <taxon>Saprolegniaceae</taxon>
        <taxon>Saprolegnia</taxon>
    </lineage>
</organism>
<dbReference type="GO" id="GO:0005829">
    <property type="term" value="C:cytosol"/>
    <property type="evidence" value="ECO:0007669"/>
    <property type="project" value="TreeGrafter"/>
</dbReference>
<keyword evidence="5" id="KW-1185">Reference proteome</keyword>
<accession>A0A067C7K8</accession>
<evidence type="ECO:0000313" key="5">
    <source>
        <dbReference type="Proteomes" id="UP000030745"/>
    </source>
</evidence>
<dbReference type="PANTHER" id="PTHR10677:SF3">
    <property type="entry name" value="FI07626P-RELATED"/>
    <property type="match status" value="1"/>
</dbReference>
<reference evidence="4 5" key="1">
    <citation type="journal article" date="2013" name="PLoS Genet.">
        <title>Distinctive expansion of potential virulence genes in the genome of the oomycete fish pathogen Saprolegnia parasitica.</title>
        <authorList>
            <person name="Jiang R.H."/>
            <person name="de Bruijn I."/>
            <person name="Haas B.J."/>
            <person name="Belmonte R."/>
            <person name="Lobach L."/>
            <person name="Christie J."/>
            <person name="van den Ackerveken G."/>
            <person name="Bottin A."/>
            <person name="Bulone V."/>
            <person name="Diaz-Moreno S.M."/>
            <person name="Dumas B."/>
            <person name="Fan L."/>
            <person name="Gaulin E."/>
            <person name="Govers F."/>
            <person name="Grenville-Briggs L.J."/>
            <person name="Horner N.R."/>
            <person name="Levin J.Z."/>
            <person name="Mammella M."/>
            <person name="Meijer H.J."/>
            <person name="Morris P."/>
            <person name="Nusbaum C."/>
            <person name="Oome S."/>
            <person name="Phillips A.J."/>
            <person name="van Rooyen D."/>
            <person name="Rzeszutek E."/>
            <person name="Saraiva M."/>
            <person name="Secombes C.J."/>
            <person name="Seidl M.F."/>
            <person name="Snel B."/>
            <person name="Stassen J.H."/>
            <person name="Sykes S."/>
            <person name="Tripathy S."/>
            <person name="van den Berg H."/>
            <person name="Vega-Arreguin J.C."/>
            <person name="Wawra S."/>
            <person name="Young S.K."/>
            <person name="Zeng Q."/>
            <person name="Dieguez-Uribeondo J."/>
            <person name="Russ C."/>
            <person name="Tyler B.M."/>
            <person name="van West P."/>
        </authorList>
    </citation>
    <scope>NUCLEOTIDE SEQUENCE [LARGE SCALE GENOMIC DNA]</scope>
    <source>
        <strain evidence="4 5">CBS 223.65</strain>
    </source>
</reference>
<dbReference type="VEuPathDB" id="FungiDB:SPRG_07906"/>
<feature type="compositionally biased region" description="Low complexity" evidence="1">
    <location>
        <begin position="273"/>
        <end position="292"/>
    </location>
</feature>